<comment type="function">
    <text evidence="15">Decapping scavenger enzyme that catalyzes the cleavage of a residual cap structure following the degradation of mRNAs by the 3'-&gt;5' exosome-mediated mRNA decay pathway.</text>
</comment>
<dbReference type="PANTHER" id="PTHR12978:SF0">
    <property type="entry name" value="M7GPPPX DIPHOSPHATASE"/>
    <property type="match status" value="1"/>
</dbReference>
<keyword evidence="12" id="KW-0508">mRNA splicing</keyword>
<dbReference type="GO" id="GO:0000932">
    <property type="term" value="C:P-body"/>
    <property type="evidence" value="ECO:0007669"/>
    <property type="project" value="TreeGrafter"/>
</dbReference>
<evidence type="ECO:0000256" key="4">
    <source>
        <dbReference type="ARBA" id="ARBA00011140"/>
    </source>
</evidence>
<evidence type="ECO:0000256" key="5">
    <source>
        <dbReference type="ARBA" id="ARBA00012520"/>
    </source>
</evidence>
<comment type="subunit">
    <text evidence="4">Homodimer. Associates with components of the exosome multienzyme ribonuclease complex, such as EXOSC3 and EXOSC4. Interacts with NDOR1.</text>
</comment>
<organism evidence="19 20">
    <name type="scientific">Mytilus coruscus</name>
    <name type="common">Sea mussel</name>
    <dbReference type="NCBI Taxonomy" id="42192"/>
    <lineage>
        <taxon>Eukaryota</taxon>
        <taxon>Metazoa</taxon>
        <taxon>Spiralia</taxon>
        <taxon>Lophotrochozoa</taxon>
        <taxon>Mollusca</taxon>
        <taxon>Bivalvia</taxon>
        <taxon>Autobranchia</taxon>
        <taxon>Pteriomorphia</taxon>
        <taxon>Mytilida</taxon>
        <taxon>Mytiloidea</taxon>
        <taxon>Mytilidae</taxon>
        <taxon>Mytilinae</taxon>
        <taxon>Mytilus</taxon>
    </lineage>
</organism>
<dbReference type="Pfam" id="PF05652">
    <property type="entry name" value="DcpS"/>
    <property type="match status" value="1"/>
</dbReference>
<evidence type="ECO:0000256" key="11">
    <source>
        <dbReference type="ARBA" id="ARBA00022990"/>
    </source>
</evidence>
<evidence type="ECO:0000256" key="3">
    <source>
        <dbReference type="ARBA" id="ARBA00010208"/>
    </source>
</evidence>
<dbReference type="SUPFAM" id="SSF54197">
    <property type="entry name" value="HIT-like"/>
    <property type="match status" value="1"/>
</dbReference>
<dbReference type="EMBL" id="CACVKT020006773">
    <property type="protein sequence ID" value="CAC5403510.1"/>
    <property type="molecule type" value="Genomic_DNA"/>
</dbReference>
<comment type="catalytic activity">
    <reaction evidence="14 15">
        <text>a 5'-end (N(7)-methyl 5'-triphosphoguanosine)-ribonucleoside in mRNA + H2O = N(7)-methyl-GMP + a 5'-end diphospho-ribonucleoside in mRNA + 2 H(+)</text>
        <dbReference type="Rhea" id="RHEA:65388"/>
        <dbReference type="Rhea" id="RHEA-COMP:17165"/>
        <dbReference type="Rhea" id="RHEA-COMP:17167"/>
        <dbReference type="ChEBI" id="CHEBI:15377"/>
        <dbReference type="ChEBI" id="CHEBI:15378"/>
        <dbReference type="ChEBI" id="CHEBI:58285"/>
        <dbReference type="ChEBI" id="CHEBI:156461"/>
        <dbReference type="ChEBI" id="CHEBI:167616"/>
        <dbReference type="EC" id="3.6.1.59"/>
    </reaction>
</comment>
<dbReference type="Proteomes" id="UP000507470">
    <property type="component" value="Unassembled WGS sequence"/>
</dbReference>
<evidence type="ECO:0000256" key="1">
    <source>
        <dbReference type="ARBA" id="ARBA00004123"/>
    </source>
</evidence>
<comment type="subcellular location">
    <subcellularLocation>
        <location evidence="2">Cytoplasm</location>
    </subcellularLocation>
    <subcellularLocation>
        <location evidence="1 15">Nucleus</location>
    </subcellularLocation>
</comment>
<sequence>MLPCKTLMNTRTNVNGLNMEKETTEKAKKRKIDEDDNEDKAREESVTFAGFKVKAVINENARQKYLFLHCKKNDEDAVVLLEKTPFDSSMTDQILSDNTKIRETLQNDIYHTYTAFLPANLNGVKATVICPASEKHIKKYTEQESFVIQETAELYTKVTLPYLEKHSFSTQWVYNILEKKKEADRIVFENSDPDTGFILLPDMKWDGKDLNSLYLQAIVHKHGLKSVRDLNKSHLPLLNNILEEGADVIDQEYGIPKSKLRIYIHYQPSYYHLHVHFNHINLESPGFDADRAHLLVDVIENIEMNDSYYQDKTLVYRVREQDELYKLYQDEGYFVDFPINTSLSSNSSFTAAS</sequence>
<gene>
    <name evidence="19" type="ORF">MCOR_37395</name>
</gene>
<feature type="binding site" evidence="17">
    <location>
        <position position="182"/>
    </location>
    <ligand>
        <name>substrate</name>
    </ligand>
</feature>
<evidence type="ECO:0000256" key="8">
    <source>
        <dbReference type="ARBA" id="ARBA00022553"/>
    </source>
</evidence>
<keyword evidence="9 15" id="KW-0507">mRNA processing</keyword>
<dbReference type="OrthoDB" id="10264956at2759"/>
<keyword evidence="8" id="KW-0597">Phosphoprotein</keyword>
<dbReference type="GO" id="GO:0005634">
    <property type="term" value="C:nucleus"/>
    <property type="evidence" value="ECO:0007669"/>
    <property type="project" value="UniProtKB-SubCell"/>
</dbReference>
<dbReference type="InterPro" id="IPR036265">
    <property type="entry name" value="HIT-like_sf"/>
</dbReference>
<keyword evidence="10 15" id="KW-0378">Hydrolase</keyword>
<feature type="binding site" evidence="17">
    <location>
        <position position="202"/>
    </location>
    <ligand>
        <name>substrate</name>
    </ligand>
</feature>
<dbReference type="GO" id="GO:0006397">
    <property type="term" value="P:mRNA processing"/>
    <property type="evidence" value="ECO:0007669"/>
    <property type="project" value="UniProtKB-KW"/>
</dbReference>
<proteinExistence type="inferred from homology"/>
<dbReference type="InterPro" id="IPR008594">
    <property type="entry name" value="DcpS/DCS2"/>
</dbReference>
<feature type="binding site" evidence="17">
    <location>
        <position position="204"/>
    </location>
    <ligand>
        <name>substrate</name>
    </ligand>
</feature>
<dbReference type="GO" id="GO:0008380">
    <property type="term" value="P:RNA splicing"/>
    <property type="evidence" value="ECO:0007669"/>
    <property type="project" value="UniProtKB-KW"/>
</dbReference>
<feature type="binding site" evidence="17">
    <location>
        <begin position="265"/>
        <end position="276"/>
    </location>
    <ligand>
        <name>substrate</name>
    </ligand>
</feature>
<protein>
    <recommendedName>
        <fullName evidence="6 15">m7GpppX diphosphatase</fullName>
        <ecNumber evidence="5 15">3.6.1.59</ecNumber>
    </recommendedName>
</protein>
<keyword evidence="13 15" id="KW-0539">Nucleus</keyword>
<evidence type="ECO:0000313" key="19">
    <source>
        <dbReference type="EMBL" id="CAC5403510.1"/>
    </source>
</evidence>
<evidence type="ECO:0000256" key="13">
    <source>
        <dbReference type="ARBA" id="ARBA00023242"/>
    </source>
</evidence>
<keyword evidence="20" id="KW-1185">Reference proteome</keyword>
<feature type="active site" description="Nucleophile" evidence="16">
    <location>
        <position position="274"/>
    </location>
</feature>
<evidence type="ECO:0000256" key="2">
    <source>
        <dbReference type="ARBA" id="ARBA00004496"/>
    </source>
</evidence>
<dbReference type="FunFam" id="3.30.200.40:FF:000001">
    <property type="entry name" value="m7GpppX diphosphatase"/>
    <property type="match status" value="1"/>
</dbReference>
<evidence type="ECO:0000313" key="20">
    <source>
        <dbReference type="Proteomes" id="UP000507470"/>
    </source>
</evidence>
<evidence type="ECO:0000256" key="14">
    <source>
        <dbReference type="ARBA" id="ARBA00048222"/>
    </source>
</evidence>
<dbReference type="GO" id="GO:0000290">
    <property type="term" value="P:deadenylation-dependent decapping of nuclear-transcribed mRNA"/>
    <property type="evidence" value="ECO:0007669"/>
    <property type="project" value="UniProtKB-UniRule"/>
</dbReference>
<dbReference type="GO" id="GO:0140932">
    <property type="term" value="F:5'-(N(7)-methyl 5'-triphosphoguanosine)-[mRNA] diphosphatase activity"/>
    <property type="evidence" value="ECO:0007669"/>
    <property type="project" value="UniProtKB-EC"/>
</dbReference>
<evidence type="ECO:0000256" key="9">
    <source>
        <dbReference type="ARBA" id="ARBA00022664"/>
    </source>
</evidence>
<evidence type="ECO:0000256" key="6">
    <source>
        <dbReference type="ARBA" id="ARBA00015636"/>
    </source>
</evidence>
<dbReference type="FunFam" id="3.30.428.10:FF:000006">
    <property type="entry name" value="m7GpppX diphosphatase"/>
    <property type="match status" value="1"/>
</dbReference>
<evidence type="ECO:0000256" key="18">
    <source>
        <dbReference type="SAM" id="MobiDB-lite"/>
    </source>
</evidence>
<keyword evidence="7" id="KW-0963">Cytoplasm</keyword>
<dbReference type="Gene3D" id="3.30.428.10">
    <property type="entry name" value="HIT-like"/>
    <property type="match status" value="1"/>
</dbReference>
<dbReference type="PANTHER" id="PTHR12978">
    <property type="entry name" value="HISTIDINE TRIAD HIT PROTEIN MEMBER"/>
    <property type="match status" value="1"/>
</dbReference>
<evidence type="ECO:0000256" key="12">
    <source>
        <dbReference type="ARBA" id="ARBA00023187"/>
    </source>
</evidence>
<feature type="region of interest" description="Disordered" evidence="18">
    <location>
        <begin position="17"/>
        <end position="39"/>
    </location>
</feature>
<evidence type="ECO:0000256" key="7">
    <source>
        <dbReference type="ARBA" id="ARBA00022490"/>
    </source>
</evidence>
<dbReference type="Gene3D" id="3.30.200.40">
    <property type="entry name" value="Scavenger mRNA decapping enzyme, N-terminal domain"/>
    <property type="match status" value="1"/>
</dbReference>
<dbReference type="PIRSF" id="PIRSF028973">
    <property type="entry name" value="Scavenger_mRNA_decap_enz"/>
    <property type="match status" value="1"/>
</dbReference>
<name>A0A6J8D8T8_MYTCO</name>
<dbReference type="Pfam" id="PF11969">
    <property type="entry name" value="DcpS_C"/>
    <property type="match status" value="1"/>
</dbReference>
<evidence type="ECO:0000256" key="15">
    <source>
        <dbReference type="PIRNR" id="PIRNR028973"/>
    </source>
</evidence>
<dbReference type="InterPro" id="IPR011145">
    <property type="entry name" value="Scavenger_mRNA_decap_enz_N"/>
</dbReference>
<accession>A0A6J8D8T8</accession>
<evidence type="ECO:0000256" key="10">
    <source>
        <dbReference type="ARBA" id="ARBA00022801"/>
    </source>
</evidence>
<evidence type="ECO:0000256" key="16">
    <source>
        <dbReference type="PIRSR" id="PIRSR028973-1"/>
    </source>
</evidence>
<dbReference type="EC" id="3.6.1.59" evidence="5 15"/>
<dbReference type="AlphaFoldDB" id="A0A6J8D8T8"/>
<keyword evidence="11" id="KW-0007">Acetylation</keyword>
<dbReference type="GO" id="GO:0000340">
    <property type="term" value="F:RNA 7-methylguanosine cap binding"/>
    <property type="evidence" value="ECO:0007669"/>
    <property type="project" value="UniProtKB-UniRule"/>
</dbReference>
<reference evidence="19 20" key="1">
    <citation type="submission" date="2020-06" db="EMBL/GenBank/DDBJ databases">
        <authorList>
            <person name="Li R."/>
            <person name="Bekaert M."/>
        </authorList>
    </citation>
    <scope>NUCLEOTIDE SEQUENCE [LARGE SCALE GENOMIC DNA]</scope>
    <source>
        <strain evidence="20">wild</strain>
    </source>
</reference>
<evidence type="ECO:0000256" key="17">
    <source>
        <dbReference type="PIRSR" id="PIRSR028973-2"/>
    </source>
</evidence>
<comment type="similarity">
    <text evidence="3 15">Belongs to the HIT family.</text>
</comment>
<feature type="binding site" evidence="17">
    <location>
        <position position="172"/>
    </location>
    <ligand>
        <name>substrate</name>
    </ligand>
</feature>
<dbReference type="SUPFAM" id="SSF102860">
    <property type="entry name" value="mRNA decapping enzyme DcpS N-terminal domain"/>
    <property type="match status" value="1"/>
</dbReference>